<dbReference type="EMBL" id="CP017479">
    <property type="protein sequence ID" value="AOW09008.1"/>
    <property type="molecule type" value="Genomic_DNA"/>
</dbReference>
<protein>
    <recommendedName>
        <fullName evidence="4">Alpha-ketoglutarate decarboxylase</fullName>
    </recommendedName>
</protein>
<evidence type="ECO:0008006" key="4">
    <source>
        <dbReference type="Google" id="ProtNLM"/>
    </source>
</evidence>
<feature type="signal peptide" evidence="1">
    <location>
        <begin position="1"/>
        <end position="27"/>
    </location>
</feature>
<dbReference type="AlphaFoldDB" id="A0AAC9I5H6"/>
<accession>A0AAC9I5H6</accession>
<reference evidence="2 3" key="1">
    <citation type="submission" date="2016-10" db="EMBL/GenBank/DDBJ databases">
        <title>Flavobacterium gilvum sp. nov., isolated from stream water.</title>
        <authorList>
            <person name="Shin S.-K."/>
            <person name="Cho Y.-J."/>
            <person name="Yi H."/>
        </authorList>
    </citation>
    <scope>NUCLEOTIDE SEQUENCE [LARGE SCALE GENOMIC DNA]</scope>
    <source>
        <strain evidence="2 3">EM1308</strain>
    </source>
</reference>
<evidence type="ECO:0000313" key="2">
    <source>
        <dbReference type="EMBL" id="AOW09008.1"/>
    </source>
</evidence>
<keyword evidence="1" id="KW-0732">Signal</keyword>
<sequence>MKKNRFLSVAKLLFVVFAVFFCENVIAQYQQAPQQTMQHQPRFWDKVQFGGGLGLNFSNGYTDISISPSAIYNVNPYLAVGLGLQGSYVSSGYYDSGIYGASLLTFINPIPQIQFSINLSESYVNNHYEAGYYGPNSYTDNFWNTALFLGAGYRTGNVTVGIAYNVLFDENDHVYTEAYMPFVRAYF</sequence>
<feature type="chain" id="PRO_5042279644" description="Alpha-ketoglutarate decarboxylase" evidence="1">
    <location>
        <begin position="28"/>
        <end position="187"/>
    </location>
</feature>
<organism evidence="2 3">
    <name type="scientific">Flavobacterium gilvum</name>
    <dbReference type="NCBI Taxonomy" id="1492737"/>
    <lineage>
        <taxon>Bacteria</taxon>
        <taxon>Pseudomonadati</taxon>
        <taxon>Bacteroidota</taxon>
        <taxon>Flavobacteriia</taxon>
        <taxon>Flavobacteriales</taxon>
        <taxon>Flavobacteriaceae</taxon>
        <taxon>Flavobacterium</taxon>
    </lineage>
</organism>
<evidence type="ECO:0000313" key="3">
    <source>
        <dbReference type="Proteomes" id="UP000175968"/>
    </source>
</evidence>
<evidence type="ECO:0000256" key="1">
    <source>
        <dbReference type="SAM" id="SignalP"/>
    </source>
</evidence>
<dbReference type="KEGG" id="fgl:EM308_05510"/>
<gene>
    <name evidence="2" type="ORF">EM308_05510</name>
</gene>
<keyword evidence="3" id="KW-1185">Reference proteome</keyword>
<name>A0AAC9I5H6_9FLAO</name>
<dbReference type="RefSeq" id="WP_035634175.1">
    <property type="nucleotide sequence ID" value="NZ_CP017479.1"/>
</dbReference>
<proteinExistence type="predicted"/>
<dbReference type="Proteomes" id="UP000175968">
    <property type="component" value="Chromosome"/>
</dbReference>